<feature type="disulfide bond" evidence="13">
    <location>
        <begin position="32"/>
        <end position="45"/>
    </location>
</feature>
<keyword evidence="17" id="KW-1185">Reference proteome</keyword>
<dbReference type="Gene3D" id="1.10.420.10">
    <property type="entry name" value="Peroxidase, domain 2"/>
    <property type="match status" value="1"/>
</dbReference>
<comment type="cofactor">
    <cofactor evidence="11">
        <name>heme b</name>
        <dbReference type="ChEBI" id="CHEBI:60344"/>
    </cofactor>
    <text evidence="11">Binds 1 heme b (iron(II)-protoporphyrin IX) group per subunit.</text>
</comment>
<dbReference type="GO" id="GO:0042744">
    <property type="term" value="P:hydrogen peroxide catabolic process"/>
    <property type="evidence" value="ECO:0007669"/>
    <property type="project" value="TreeGrafter"/>
</dbReference>
<dbReference type="PRINTS" id="PR00462">
    <property type="entry name" value="LIGNINASE"/>
</dbReference>
<feature type="disulfide bond" evidence="13">
    <location>
        <begin position="277"/>
        <end position="344"/>
    </location>
</feature>
<evidence type="ECO:0000256" key="2">
    <source>
        <dbReference type="ARBA" id="ARBA00022559"/>
    </source>
</evidence>
<dbReference type="GO" id="GO:0034599">
    <property type="term" value="P:cellular response to oxidative stress"/>
    <property type="evidence" value="ECO:0007669"/>
    <property type="project" value="InterPro"/>
</dbReference>
<dbReference type="AlphaFoldDB" id="A0A5C3PL44"/>
<dbReference type="PANTHER" id="PTHR31356:SF66">
    <property type="entry name" value="CATALASE-PEROXIDASE"/>
    <property type="match status" value="1"/>
</dbReference>
<dbReference type="EC" id="1.11.1.-" evidence="14"/>
<dbReference type="GO" id="GO:0000302">
    <property type="term" value="P:response to reactive oxygen species"/>
    <property type="evidence" value="ECO:0007669"/>
    <property type="project" value="TreeGrafter"/>
</dbReference>
<feature type="disulfide bond" evidence="13">
    <location>
        <begin position="63"/>
        <end position="149"/>
    </location>
</feature>
<evidence type="ECO:0000256" key="12">
    <source>
        <dbReference type="PIRSR" id="PIRSR601621-3"/>
    </source>
</evidence>
<evidence type="ECO:0000256" key="9">
    <source>
        <dbReference type="ARBA" id="ARBA00023180"/>
    </source>
</evidence>
<evidence type="ECO:0000256" key="14">
    <source>
        <dbReference type="RuleBase" id="RU363051"/>
    </source>
</evidence>
<evidence type="ECO:0000313" key="16">
    <source>
        <dbReference type="EMBL" id="TFK86703.1"/>
    </source>
</evidence>
<reference evidence="16 17" key="1">
    <citation type="journal article" date="2019" name="Nat. Ecol. Evol.">
        <title>Megaphylogeny resolves global patterns of mushroom evolution.</title>
        <authorList>
            <person name="Varga T."/>
            <person name="Krizsan K."/>
            <person name="Foldi C."/>
            <person name="Dima B."/>
            <person name="Sanchez-Garcia M."/>
            <person name="Sanchez-Ramirez S."/>
            <person name="Szollosi G.J."/>
            <person name="Szarkandi J.G."/>
            <person name="Papp V."/>
            <person name="Albert L."/>
            <person name="Andreopoulos W."/>
            <person name="Angelini C."/>
            <person name="Antonin V."/>
            <person name="Barry K.W."/>
            <person name="Bougher N.L."/>
            <person name="Buchanan P."/>
            <person name="Buyck B."/>
            <person name="Bense V."/>
            <person name="Catcheside P."/>
            <person name="Chovatia M."/>
            <person name="Cooper J."/>
            <person name="Damon W."/>
            <person name="Desjardin D."/>
            <person name="Finy P."/>
            <person name="Geml J."/>
            <person name="Haridas S."/>
            <person name="Hughes K."/>
            <person name="Justo A."/>
            <person name="Karasinski D."/>
            <person name="Kautmanova I."/>
            <person name="Kiss B."/>
            <person name="Kocsube S."/>
            <person name="Kotiranta H."/>
            <person name="LaButti K.M."/>
            <person name="Lechner B.E."/>
            <person name="Liimatainen K."/>
            <person name="Lipzen A."/>
            <person name="Lukacs Z."/>
            <person name="Mihaltcheva S."/>
            <person name="Morgado L.N."/>
            <person name="Niskanen T."/>
            <person name="Noordeloos M.E."/>
            <person name="Ohm R.A."/>
            <person name="Ortiz-Santana B."/>
            <person name="Ovrebo C."/>
            <person name="Racz N."/>
            <person name="Riley R."/>
            <person name="Savchenko A."/>
            <person name="Shiryaev A."/>
            <person name="Soop K."/>
            <person name="Spirin V."/>
            <person name="Szebenyi C."/>
            <person name="Tomsovsky M."/>
            <person name="Tulloss R.E."/>
            <person name="Uehling J."/>
            <person name="Grigoriev I.V."/>
            <person name="Vagvolgyi C."/>
            <person name="Papp T."/>
            <person name="Martin F.M."/>
            <person name="Miettinen O."/>
            <person name="Hibbett D.S."/>
            <person name="Nagy L.G."/>
        </authorList>
    </citation>
    <scope>NUCLEOTIDE SEQUENCE [LARGE SCALE GENOMIC DNA]</scope>
    <source>
        <strain evidence="16 17">HHB13444</strain>
    </source>
</reference>
<evidence type="ECO:0000256" key="7">
    <source>
        <dbReference type="ARBA" id="ARBA00023004"/>
    </source>
</evidence>
<evidence type="ECO:0000313" key="17">
    <source>
        <dbReference type="Proteomes" id="UP000308197"/>
    </source>
</evidence>
<dbReference type="SUPFAM" id="SSF48113">
    <property type="entry name" value="Heme-dependent peroxidases"/>
    <property type="match status" value="1"/>
</dbReference>
<feature type="binding site" evidence="11">
    <location>
        <position position="77"/>
    </location>
    <ligand>
        <name>Ca(2+)</name>
        <dbReference type="ChEBI" id="CHEBI:29108"/>
        <label>1</label>
    </ligand>
</feature>
<feature type="binding site" evidence="11">
    <location>
        <position position="222"/>
    </location>
    <ligand>
        <name>Ca(2+)</name>
        <dbReference type="ChEBI" id="CHEBI:29108"/>
        <label>2</label>
    </ligand>
</feature>
<dbReference type="GO" id="GO:0020037">
    <property type="term" value="F:heme binding"/>
    <property type="evidence" value="ECO:0007669"/>
    <property type="project" value="UniProtKB-UniRule"/>
</dbReference>
<organism evidence="16 17">
    <name type="scientific">Polyporus arcularius HHB13444</name>
    <dbReference type="NCBI Taxonomy" id="1314778"/>
    <lineage>
        <taxon>Eukaryota</taxon>
        <taxon>Fungi</taxon>
        <taxon>Dikarya</taxon>
        <taxon>Basidiomycota</taxon>
        <taxon>Agaricomycotina</taxon>
        <taxon>Agaricomycetes</taxon>
        <taxon>Polyporales</taxon>
        <taxon>Polyporaceae</taxon>
        <taxon>Polyporus</taxon>
    </lineage>
</organism>
<dbReference type="PANTHER" id="PTHR31356">
    <property type="entry name" value="THYLAKOID LUMENAL 29 KDA PROTEIN, CHLOROPLASTIC-RELATED"/>
    <property type="match status" value="1"/>
</dbReference>
<feature type="domain" description="Plant heme peroxidase family profile" evidence="15">
    <location>
        <begin position="54"/>
        <end position="317"/>
    </location>
</feature>
<evidence type="ECO:0000256" key="3">
    <source>
        <dbReference type="ARBA" id="ARBA00022617"/>
    </source>
</evidence>
<feature type="binding site" evidence="11">
    <location>
        <position position="95"/>
    </location>
    <ligand>
        <name>Ca(2+)</name>
        <dbReference type="ChEBI" id="CHEBI:29108"/>
        <label>1</label>
    </ligand>
</feature>
<accession>A0A5C3PL44</accession>
<evidence type="ECO:0000256" key="8">
    <source>
        <dbReference type="ARBA" id="ARBA00023157"/>
    </source>
</evidence>
<evidence type="ECO:0000256" key="4">
    <source>
        <dbReference type="ARBA" id="ARBA00022723"/>
    </source>
</evidence>
<feature type="binding site" evidence="11">
    <location>
        <position position="205"/>
    </location>
    <ligand>
        <name>Ca(2+)</name>
        <dbReference type="ChEBI" id="CHEBI:29108"/>
        <label>2</label>
    </ligand>
</feature>
<feature type="signal peptide" evidence="14">
    <location>
        <begin position="1"/>
        <end position="21"/>
    </location>
</feature>
<gene>
    <name evidence="16" type="ORF">K466DRAFT_142163</name>
</gene>
<dbReference type="InterPro" id="IPR002016">
    <property type="entry name" value="Haem_peroxidase"/>
</dbReference>
<dbReference type="InterPro" id="IPR001621">
    <property type="entry name" value="Ligninase"/>
</dbReference>
<keyword evidence="9" id="KW-0325">Glycoprotein</keyword>
<comment type="cofactor">
    <cofactor evidence="11 14">
        <name>Ca(2+)</name>
        <dbReference type="ChEBI" id="CHEBI:29108"/>
    </cofactor>
    <text evidence="11 14">Binds 2 calcium ions per subunit.</text>
</comment>
<feature type="active site" description="Proton acceptor" evidence="10">
    <location>
        <position position="76"/>
    </location>
</feature>
<dbReference type="InterPro" id="IPR010255">
    <property type="entry name" value="Haem_peroxidase_sf"/>
</dbReference>
<dbReference type="CDD" id="cd00692">
    <property type="entry name" value="ligninase"/>
    <property type="match status" value="1"/>
</dbReference>
<dbReference type="InterPro" id="IPR044831">
    <property type="entry name" value="Ccp1-like"/>
</dbReference>
<keyword evidence="5 14" id="KW-0732">Signal</keyword>
<dbReference type="PRINTS" id="PR00458">
    <property type="entry name" value="PEROXIDASE"/>
</dbReference>
<evidence type="ECO:0000256" key="10">
    <source>
        <dbReference type="PIRSR" id="PIRSR601621-1"/>
    </source>
</evidence>
<keyword evidence="4 11" id="KW-0479">Metal-binding</keyword>
<evidence type="ECO:0000256" key="13">
    <source>
        <dbReference type="PIRSR" id="PIRSR601621-4"/>
    </source>
</evidence>
<feature type="site" description="Transition state stabilizer" evidence="12">
    <location>
        <position position="72"/>
    </location>
</feature>
<dbReference type="GO" id="GO:0046872">
    <property type="term" value="F:metal ion binding"/>
    <property type="evidence" value="ECO:0007669"/>
    <property type="project" value="UniProtKB-UniRule"/>
</dbReference>
<keyword evidence="11 14" id="KW-0106">Calcium</keyword>
<dbReference type="GO" id="GO:0004601">
    <property type="term" value="F:peroxidase activity"/>
    <property type="evidence" value="ECO:0007669"/>
    <property type="project" value="UniProtKB-KW"/>
</dbReference>
<dbReference type="InterPro" id="IPR019793">
    <property type="entry name" value="Peroxidases_heam-ligand_BS"/>
</dbReference>
<evidence type="ECO:0000256" key="11">
    <source>
        <dbReference type="PIRSR" id="PIRSR601621-2"/>
    </source>
</evidence>
<name>A0A5C3PL44_9APHY</name>
<keyword evidence="3 11" id="KW-0349">Heme</keyword>
<keyword evidence="2 14" id="KW-0575">Peroxidase</keyword>
<feature type="disulfide bond" evidence="13">
    <location>
        <begin position="44"/>
        <end position="313"/>
    </location>
</feature>
<feature type="binding site" evidence="11">
    <location>
        <position position="224"/>
    </location>
    <ligand>
        <name>Ca(2+)</name>
        <dbReference type="ChEBI" id="CHEBI:29108"/>
        <label>2</label>
    </ligand>
</feature>
<dbReference type="STRING" id="1314778.A0A5C3PL44"/>
<dbReference type="Pfam" id="PF00141">
    <property type="entry name" value="peroxidase"/>
    <property type="match status" value="1"/>
</dbReference>
<keyword evidence="6 14" id="KW-0560">Oxidoreductase</keyword>
<dbReference type="Pfam" id="PF11895">
    <property type="entry name" value="Peroxidase_ext"/>
    <property type="match status" value="1"/>
</dbReference>
<evidence type="ECO:0000256" key="5">
    <source>
        <dbReference type="ARBA" id="ARBA00022729"/>
    </source>
</evidence>
<keyword evidence="7 11" id="KW-0408">Iron</keyword>
<protein>
    <recommendedName>
        <fullName evidence="14">Peroxidase</fullName>
        <ecNumber evidence="14">1.11.1.-</ecNumber>
    </recommendedName>
</protein>
<dbReference type="Proteomes" id="UP000308197">
    <property type="component" value="Unassembled WGS sequence"/>
</dbReference>
<feature type="binding site" evidence="11">
    <location>
        <position position="99"/>
    </location>
    <ligand>
        <name>Ca(2+)</name>
        <dbReference type="ChEBI" id="CHEBI:29108"/>
        <label>1</label>
    </ligand>
</feature>
<dbReference type="InterPro" id="IPR024589">
    <property type="entry name" value="Ligninase_C"/>
</dbReference>
<dbReference type="InParanoid" id="A0A5C3PL44"/>
<feature type="binding site" evidence="11">
    <location>
        <position position="97"/>
    </location>
    <ligand>
        <name>Ca(2+)</name>
        <dbReference type="ChEBI" id="CHEBI:29108"/>
        <label>1</label>
    </ligand>
</feature>
<dbReference type="EMBL" id="ML211187">
    <property type="protein sequence ID" value="TFK86703.1"/>
    <property type="molecule type" value="Genomic_DNA"/>
</dbReference>
<keyword evidence="8 13" id="KW-1015">Disulfide bond</keyword>
<evidence type="ECO:0000256" key="6">
    <source>
        <dbReference type="ARBA" id="ARBA00023002"/>
    </source>
</evidence>
<feature type="binding site" description="axial binding residue" evidence="11">
    <location>
        <position position="204"/>
    </location>
    <ligand>
        <name>heme b</name>
        <dbReference type="ChEBI" id="CHEBI:60344"/>
    </ligand>
    <ligandPart>
        <name>Fe</name>
        <dbReference type="ChEBI" id="CHEBI:18248"/>
    </ligandPart>
</feature>
<dbReference type="Gene3D" id="1.10.520.10">
    <property type="match status" value="1"/>
</dbReference>
<sequence>MAFKALLAAVSLIAALQGASGSPAQLTRRVACPDGKNTATNAACCALFPVRDDIIKNLFHNQCAEEAHESFRLTFHDAVAFSPAAEAEGKFAGGGADGSIVLFDKIETNFHANQGTDEIVALQKPIIARHSISTADFVQFAGAVGLSLCPGAPQVQFLLGRKDATRPAPDGLVPEPFDSVDKILARLLDVGFQDFEVVWLLSAHTIAAADFVDPTIPRTPFDSTPEIFDTQFFIETQLKGTSFPGKGANQGEVLSPLRGEMRLQSDFLIARDNRTACEWQSFTNDQEKFQETFPDVFGRLAVLGVDNSTLIDCSEVLPVPPPLPRSAVPHFPAGKSIRDVEPACAETPFPTFPTDPGPATTIARVPNV</sequence>
<evidence type="ECO:0000256" key="1">
    <source>
        <dbReference type="ARBA" id="ARBA00006089"/>
    </source>
</evidence>
<dbReference type="PROSITE" id="PS00435">
    <property type="entry name" value="PEROXIDASE_1"/>
    <property type="match status" value="1"/>
</dbReference>
<proteinExistence type="inferred from homology"/>
<feature type="binding site" evidence="11">
    <location>
        <position position="229"/>
    </location>
    <ligand>
        <name>Ca(2+)</name>
        <dbReference type="ChEBI" id="CHEBI:29108"/>
        <label>2</label>
    </ligand>
</feature>
<feature type="chain" id="PRO_5023029362" description="Peroxidase" evidence="14">
    <location>
        <begin position="22"/>
        <end position="368"/>
    </location>
</feature>
<dbReference type="PROSITE" id="PS50873">
    <property type="entry name" value="PEROXIDASE_4"/>
    <property type="match status" value="1"/>
</dbReference>
<evidence type="ECO:0000259" key="15">
    <source>
        <dbReference type="PROSITE" id="PS50873"/>
    </source>
</evidence>
<comment type="similarity">
    <text evidence="1 14">Belongs to the peroxidase family. Ligninase subfamily.</text>
</comment>